<evidence type="ECO:0000313" key="2">
    <source>
        <dbReference type="Proteomes" id="UP001597163"/>
    </source>
</evidence>
<keyword evidence="2" id="KW-1185">Reference proteome</keyword>
<dbReference type="EMBL" id="JBHTLJ010000002">
    <property type="protein sequence ID" value="MFD1161875.1"/>
    <property type="molecule type" value="Genomic_DNA"/>
</dbReference>
<protein>
    <submittedName>
        <fullName evidence="1">Uncharacterized protein</fullName>
    </submittedName>
</protein>
<reference evidence="2" key="1">
    <citation type="journal article" date="2019" name="Int. J. Syst. Evol. Microbiol.">
        <title>The Global Catalogue of Microorganisms (GCM) 10K type strain sequencing project: providing services to taxonomists for standard genome sequencing and annotation.</title>
        <authorList>
            <consortium name="The Broad Institute Genomics Platform"/>
            <consortium name="The Broad Institute Genome Sequencing Center for Infectious Disease"/>
            <person name="Wu L."/>
            <person name="Ma J."/>
        </authorList>
    </citation>
    <scope>NUCLEOTIDE SEQUENCE [LARGE SCALE GENOMIC DNA]</scope>
    <source>
        <strain evidence="2">CCUG 63246</strain>
    </source>
</reference>
<dbReference type="RefSeq" id="WP_311937634.1">
    <property type="nucleotide sequence ID" value="NZ_JAVSCK010000002.1"/>
</dbReference>
<name>A0ABW3R9W8_9FLAO</name>
<organism evidence="1 2">
    <name type="scientific">Hwangdonia seohaensis</name>
    <dbReference type="NCBI Taxonomy" id="1240727"/>
    <lineage>
        <taxon>Bacteria</taxon>
        <taxon>Pseudomonadati</taxon>
        <taxon>Bacteroidota</taxon>
        <taxon>Flavobacteriia</taxon>
        <taxon>Flavobacteriales</taxon>
        <taxon>Flavobacteriaceae</taxon>
        <taxon>Hwangdonia</taxon>
    </lineage>
</organism>
<accession>A0ABW3R9W8</accession>
<evidence type="ECO:0000313" key="1">
    <source>
        <dbReference type="EMBL" id="MFD1161875.1"/>
    </source>
</evidence>
<gene>
    <name evidence="1" type="ORF">ACFQ2E_05575</name>
</gene>
<proteinExistence type="predicted"/>
<dbReference type="Proteomes" id="UP001597163">
    <property type="component" value="Unassembled WGS sequence"/>
</dbReference>
<sequence>MRLKSLTDKKLATYNLPSSSELKQDIELANNDLIKYGKAFLEGDLTDYDTAIKIKNKHKEPYKIVKSRKDFLKSNNIFSKDF</sequence>
<comment type="caution">
    <text evidence="1">The sequence shown here is derived from an EMBL/GenBank/DDBJ whole genome shotgun (WGS) entry which is preliminary data.</text>
</comment>